<dbReference type="RefSeq" id="WP_035022420.1">
    <property type="nucleotide sequence ID" value="NZ_KK073877.1"/>
</dbReference>
<proteinExistence type="predicted"/>
<evidence type="ECO:0000256" key="1">
    <source>
        <dbReference type="ARBA" id="ARBA00023015"/>
    </source>
</evidence>
<keyword evidence="3" id="KW-0804">Transcription</keyword>
<dbReference type="SUPFAM" id="SSF55781">
    <property type="entry name" value="GAF domain-like"/>
    <property type="match status" value="1"/>
</dbReference>
<dbReference type="PATRIC" id="fig|69279.3.peg.298"/>
<evidence type="ECO:0000256" key="2">
    <source>
        <dbReference type="ARBA" id="ARBA00023125"/>
    </source>
</evidence>
<evidence type="ECO:0000259" key="4">
    <source>
        <dbReference type="PROSITE" id="PS51077"/>
    </source>
</evidence>
<dbReference type="Gene3D" id="3.30.450.40">
    <property type="match status" value="1"/>
</dbReference>
<dbReference type="SMART" id="SM00346">
    <property type="entry name" value="HTH_ICLR"/>
    <property type="match status" value="1"/>
</dbReference>
<reference evidence="6 8" key="1">
    <citation type="submission" date="2014-02" db="EMBL/GenBank/DDBJ databases">
        <title>Aquamicrobium defluvii Genome sequencing.</title>
        <authorList>
            <person name="Wang X."/>
        </authorList>
    </citation>
    <scope>NUCLEOTIDE SEQUENCE [LARGE SCALE GENOMIC DNA]</scope>
    <source>
        <strain evidence="6 8">W13Z1</strain>
    </source>
</reference>
<comment type="caution">
    <text evidence="6">The sequence shown here is derived from an EMBL/GenBank/DDBJ whole genome shotgun (WGS) entry which is preliminary data.</text>
</comment>
<dbReference type="PANTHER" id="PTHR30136:SF33">
    <property type="entry name" value="TRANSCRIPTIONAL REGULATORY PROTEIN"/>
    <property type="match status" value="1"/>
</dbReference>
<dbReference type="STRING" id="69279.BG36_01455"/>
<dbReference type="Proteomes" id="UP000294958">
    <property type="component" value="Unassembled WGS sequence"/>
</dbReference>
<feature type="domain" description="IclR-ED" evidence="5">
    <location>
        <begin position="81"/>
        <end position="263"/>
    </location>
</feature>
<evidence type="ECO:0000259" key="5">
    <source>
        <dbReference type="PROSITE" id="PS51078"/>
    </source>
</evidence>
<keyword evidence="9" id="KW-1185">Reference proteome</keyword>
<dbReference type="InterPro" id="IPR029016">
    <property type="entry name" value="GAF-like_dom_sf"/>
</dbReference>
<evidence type="ECO:0000313" key="7">
    <source>
        <dbReference type="EMBL" id="TDR27725.1"/>
    </source>
</evidence>
<dbReference type="HOGENOM" id="CLU_062618_0_0_5"/>
<evidence type="ECO:0000313" key="6">
    <source>
        <dbReference type="EMBL" id="EXL10547.1"/>
    </source>
</evidence>
<dbReference type="Pfam" id="PF01614">
    <property type="entry name" value="IclR_C"/>
    <property type="match status" value="1"/>
</dbReference>
<dbReference type="EMBL" id="JENY01000001">
    <property type="protein sequence ID" value="EXL10547.1"/>
    <property type="molecule type" value="Genomic_DNA"/>
</dbReference>
<feature type="domain" description="HTH iclR-type" evidence="4">
    <location>
        <begin position="18"/>
        <end position="80"/>
    </location>
</feature>
<name>A0A011U282_9HYPH</name>
<dbReference type="PROSITE" id="PS51078">
    <property type="entry name" value="ICLR_ED"/>
    <property type="match status" value="1"/>
</dbReference>
<dbReference type="PANTHER" id="PTHR30136">
    <property type="entry name" value="HELIX-TURN-HELIX TRANSCRIPTIONAL REGULATOR, ICLR FAMILY"/>
    <property type="match status" value="1"/>
</dbReference>
<dbReference type="InterPro" id="IPR036388">
    <property type="entry name" value="WH-like_DNA-bd_sf"/>
</dbReference>
<reference evidence="7 9" key="2">
    <citation type="submission" date="2019-03" db="EMBL/GenBank/DDBJ databases">
        <title>Genomic Encyclopedia of Type Strains, Phase IV (KMG-IV): sequencing the most valuable type-strain genomes for metagenomic binning, comparative biology and taxonomic classification.</title>
        <authorList>
            <person name="Goeker M."/>
        </authorList>
    </citation>
    <scope>NUCLEOTIDE SEQUENCE [LARGE SCALE GENOMIC DNA]</scope>
    <source>
        <strain evidence="7 9">DSM 11603</strain>
    </source>
</reference>
<dbReference type="InterPro" id="IPR014757">
    <property type="entry name" value="Tscrpt_reg_IclR_C"/>
</dbReference>
<dbReference type="SUPFAM" id="SSF46785">
    <property type="entry name" value="Winged helix' DNA-binding domain"/>
    <property type="match status" value="1"/>
</dbReference>
<dbReference type="Proteomes" id="UP000019849">
    <property type="component" value="Unassembled WGS sequence"/>
</dbReference>
<dbReference type="GO" id="GO:0003700">
    <property type="term" value="F:DNA-binding transcription factor activity"/>
    <property type="evidence" value="ECO:0007669"/>
    <property type="project" value="TreeGrafter"/>
</dbReference>
<dbReference type="GO" id="GO:0045892">
    <property type="term" value="P:negative regulation of DNA-templated transcription"/>
    <property type="evidence" value="ECO:0007669"/>
    <property type="project" value="TreeGrafter"/>
</dbReference>
<evidence type="ECO:0000313" key="9">
    <source>
        <dbReference type="Proteomes" id="UP000294958"/>
    </source>
</evidence>
<evidence type="ECO:0000313" key="8">
    <source>
        <dbReference type="Proteomes" id="UP000019849"/>
    </source>
</evidence>
<dbReference type="InterPro" id="IPR036390">
    <property type="entry name" value="WH_DNA-bd_sf"/>
</dbReference>
<keyword evidence="1" id="KW-0805">Transcription regulation</keyword>
<protein>
    <submittedName>
        <fullName evidence="6">IclR family transcriptional regulator</fullName>
    </submittedName>
</protein>
<evidence type="ECO:0000256" key="3">
    <source>
        <dbReference type="ARBA" id="ARBA00023163"/>
    </source>
</evidence>
<dbReference type="OrthoDB" id="9807558at2"/>
<dbReference type="Pfam" id="PF09339">
    <property type="entry name" value="HTH_IclR"/>
    <property type="match status" value="1"/>
</dbReference>
<dbReference type="AlphaFoldDB" id="A0A011U282"/>
<dbReference type="EMBL" id="SNZF01000070">
    <property type="protein sequence ID" value="TDR27725.1"/>
    <property type="molecule type" value="Genomic_DNA"/>
</dbReference>
<dbReference type="GO" id="GO:0003677">
    <property type="term" value="F:DNA binding"/>
    <property type="evidence" value="ECO:0007669"/>
    <property type="project" value="UniProtKB-KW"/>
</dbReference>
<dbReference type="InterPro" id="IPR005471">
    <property type="entry name" value="Tscrpt_reg_IclR_N"/>
</dbReference>
<sequence length="268" mass="28720">MRKRRNPGEDGKEAVGSATSLTRGLEILRAFTPDDSRLGNQDLMERTQLPAATISRLTSVLVGLGYLHYDVVLGRYSIGPATVSLSYSALSSNPVIYLARPLMQELADWTGAAVALGTRDGLEMVYLANCRSMSPVTLQLNVGSRVPIARTAMGLAYIAEMDAAQREPLIAAMRDADAPSHGVRKRVDQAIRDYTSSGFVSAFGVWHSYINAVGVAFRPTDGSPVLAITCGGIADILPDEFCIEKVGPRLVQLVQRLRLSLAGEGPSG</sequence>
<organism evidence="6 8">
    <name type="scientific">Aquamicrobium defluvii</name>
    <dbReference type="NCBI Taxonomy" id="69279"/>
    <lineage>
        <taxon>Bacteria</taxon>
        <taxon>Pseudomonadati</taxon>
        <taxon>Pseudomonadota</taxon>
        <taxon>Alphaproteobacteria</taxon>
        <taxon>Hyphomicrobiales</taxon>
        <taxon>Phyllobacteriaceae</taxon>
        <taxon>Aquamicrobium</taxon>
    </lineage>
</organism>
<dbReference type="Gene3D" id="1.10.10.10">
    <property type="entry name" value="Winged helix-like DNA-binding domain superfamily/Winged helix DNA-binding domain"/>
    <property type="match status" value="1"/>
</dbReference>
<dbReference type="eggNOG" id="COG1414">
    <property type="taxonomic scope" value="Bacteria"/>
</dbReference>
<gene>
    <name evidence="6" type="ORF">BG36_01455</name>
    <name evidence="7" type="ORF">DES43_1702</name>
</gene>
<dbReference type="PROSITE" id="PS51077">
    <property type="entry name" value="HTH_ICLR"/>
    <property type="match status" value="1"/>
</dbReference>
<dbReference type="InterPro" id="IPR050707">
    <property type="entry name" value="HTH_MetabolicPath_Reg"/>
</dbReference>
<keyword evidence="2" id="KW-0238">DNA-binding</keyword>
<accession>A0A011U282</accession>